<keyword evidence="3" id="KW-1133">Transmembrane helix</keyword>
<reference evidence="5" key="1">
    <citation type="submission" date="2023-03" db="EMBL/GenBank/DDBJ databases">
        <title>Chromosome-scale reference genome and RAD-based genetic map of yellow starthistle (Centaurea solstitialis) reveal putative structural variation and QTLs associated with invader traits.</title>
        <authorList>
            <person name="Reatini B."/>
            <person name="Cang F.A."/>
            <person name="Jiang Q."/>
            <person name="Mckibben M.T.W."/>
            <person name="Barker M.S."/>
            <person name="Rieseberg L.H."/>
            <person name="Dlugosch K.M."/>
        </authorList>
    </citation>
    <scope>NUCLEOTIDE SEQUENCE</scope>
    <source>
        <strain evidence="5">CAN-66</strain>
        <tissue evidence="5">Leaf</tissue>
    </source>
</reference>
<evidence type="ECO:0000259" key="4">
    <source>
        <dbReference type="Pfam" id="PF13962"/>
    </source>
</evidence>
<evidence type="ECO:0000256" key="3">
    <source>
        <dbReference type="SAM" id="Phobius"/>
    </source>
</evidence>
<name>A0AA38SZN8_9ASTR</name>
<sequence>MASSSNPPLDDSEHIYLYASNVNVSNFISVKLSGINNYNLWKKQMLCLMETHNMCGIVDASFDSPRASNLKIKKQYDSLLKGWIFGSVCEDVLSTVIEISSAKDVWDELMKLFSNSTMCVHQEGKKGNTTNPKLWPPQPEAMATNFPALPTQRQFGDSVQSKPKAKEETIEKVAVSAEMETKGEDDVSNSIVKPSAEAETMTKEQKEEREKRIIRLIKAALKRSWLDVDSISLDEQKYLTYVIDRDKNTMLHLAVGLSDDNFVRYFLDCIPEGKEKEVLKMKNVDGSTALHVAAIVGNETAAKLLVQKNKELLRIADSDGKDPLDIAYSNMQFETFMYLFSEANECKTKEANSQDHDDRMRDDGKTEQENYQDPDDRMNDDGESKQAQKIPQDLDAHLTELGVNVLVTAISAKEYSIASKLLENFPILDKVEEEVLMALARNFPSGLNRWETLIYPPLDDIQERVNERTTMLKDVYEEFDCEYLLECFTSWTLLMELLVEVEVEVADSGYRLGMGISLGPSGNPAYPPRTGPGKTHKIGTEAGNTRFENTGGGWHGPRFCGGDALYCLSIDISFDIDVEPIKDIDKRQKEWREAKNVLVKVCDKIDDEHLHLYDRPILEAARRNVYQVVDEFLVRSPKAIQSKDKKSGYDIIQLAVIHRSEKIYNLLYQIPKHKCHYRTFKDPSGNNMLHIAGRLAPSYKLKRRTGAALQLQRELQWFEELKKLVFSTYITEENIFKETPETVFTREHENLVKEGEKWMKATAESCSITAALITTIVFAAAITVPGGSNQVTGLPLLTSDVAFIVFATSDAISLFTSTTSLLVFLSILTARFAEEDFLVRLPRRLIIGLCTLFISTTAMMVAFSATLFLVFCDKKPWMLGPICGLACFPIISFVCLQFPLIVDLFWSTYVPVFGNRYQSRFDAEKVQTYLANSHHSKLQQKLFGKDKAVVTTQTKEEGGSATPQRVQIT</sequence>
<dbReference type="GO" id="GO:0016020">
    <property type="term" value="C:membrane"/>
    <property type="evidence" value="ECO:0007669"/>
    <property type="project" value="TreeGrafter"/>
</dbReference>
<evidence type="ECO:0000313" key="6">
    <source>
        <dbReference type="Proteomes" id="UP001172457"/>
    </source>
</evidence>
<feature type="domain" description="PGG" evidence="4">
    <location>
        <begin position="756"/>
        <end position="869"/>
    </location>
</feature>
<feature type="transmembrane region" description="Helical" evidence="3">
    <location>
        <begin position="845"/>
        <end position="871"/>
    </location>
</feature>
<dbReference type="Pfam" id="PF13962">
    <property type="entry name" value="PGG"/>
    <property type="match status" value="1"/>
</dbReference>
<dbReference type="AlphaFoldDB" id="A0AA38SZN8"/>
<accession>A0AA38SZN8</accession>
<gene>
    <name evidence="5" type="ORF">OSB04_014959</name>
</gene>
<keyword evidence="3" id="KW-0472">Membrane</keyword>
<dbReference type="InterPro" id="IPR026961">
    <property type="entry name" value="PGG_dom"/>
</dbReference>
<dbReference type="InterPro" id="IPR036770">
    <property type="entry name" value="Ankyrin_rpt-contain_sf"/>
</dbReference>
<dbReference type="EMBL" id="JARYMX010000004">
    <property type="protein sequence ID" value="KAJ9550914.1"/>
    <property type="molecule type" value="Genomic_DNA"/>
</dbReference>
<dbReference type="PANTHER" id="PTHR24177">
    <property type="entry name" value="CASKIN"/>
    <property type="match status" value="1"/>
</dbReference>
<comment type="caution">
    <text evidence="5">The sequence shown here is derived from an EMBL/GenBank/DDBJ whole genome shotgun (WGS) entry which is preliminary data.</text>
</comment>
<feature type="transmembrane region" description="Helical" evidence="3">
    <location>
        <begin position="877"/>
        <end position="906"/>
    </location>
</feature>
<proteinExistence type="predicted"/>
<keyword evidence="6" id="KW-1185">Reference proteome</keyword>
<organism evidence="5 6">
    <name type="scientific">Centaurea solstitialis</name>
    <name type="common">yellow star-thistle</name>
    <dbReference type="NCBI Taxonomy" id="347529"/>
    <lineage>
        <taxon>Eukaryota</taxon>
        <taxon>Viridiplantae</taxon>
        <taxon>Streptophyta</taxon>
        <taxon>Embryophyta</taxon>
        <taxon>Tracheophyta</taxon>
        <taxon>Spermatophyta</taxon>
        <taxon>Magnoliopsida</taxon>
        <taxon>eudicotyledons</taxon>
        <taxon>Gunneridae</taxon>
        <taxon>Pentapetalae</taxon>
        <taxon>asterids</taxon>
        <taxon>campanulids</taxon>
        <taxon>Asterales</taxon>
        <taxon>Asteraceae</taxon>
        <taxon>Carduoideae</taxon>
        <taxon>Cardueae</taxon>
        <taxon>Centaureinae</taxon>
        <taxon>Centaurea</taxon>
    </lineage>
</organism>
<keyword evidence="1" id="KW-0040">ANK repeat</keyword>
<keyword evidence="3" id="KW-0812">Transmembrane</keyword>
<evidence type="ECO:0000256" key="1">
    <source>
        <dbReference type="PROSITE-ProRule" id="PRU00023"/>
    </source>
</evidence>
<dbReference type="Proteomes" id="UP001172457">
    <property type="component" value="Chromosome 4"/>
</dbReference>
<dbReference type="PROSITE" id="PS50297">
    <property type="entry name" value="ANK_REP_REGION"/>
    <property type="match status" value="1"/>
</dbReference>
<feature type="transmembrane region" description="Helical" evidence="3">
    <location>
        <begin position="814"/>
        <end position="833"/>
    </location>
</feature>
<dbReference type="Gene3D" id="1.25.40.20">
    <property type="entry name" value="Ankyrin repeat-containing domain"/>
    <property type="match status" value="1"/>
</dbReference>
<protein>
    <recommendedName>
        <fullName evidence="4">PGG domain-containing protein</fullName>
    </recommendedName>
</protein>
<dbReference type="PANTHER" id="PTHR24177:SF475">
    <property type="entry name" value="ANKYRIN REPEAT-CONTAINING DOMAIN, PGG DOMAIN PROTEIN-RELATED"/>
    <property type="match status" value="1"/>
</dbReference>
<evidence type="ECO:0000256" key="2">
    <source>
        <dbReference type="SAM" id="MobiDB-lite"/>
    </source>
</evidence>
<evidence type="ECO:0000313" key="5">
    <source>
        <dbReference type="EMBL" id="KAJ9550914.1"/>
    </source>
</evidence>
<dbReference type="SMART" id="SM00248">
    <property type="entry name" value="ANK"/>
    <property type="match status" value="5"/>
</dbReference>
<feature type="repeat" description="ANK" evidence="1">
    <location>
        <begin position="285"/>
        <end position="312"/>
    </location>
</feature>
<dbReference type="SUPFAM" id="SSF48403">
    <property type="entry name" value="Ankyrin repeat"/>
    <property type="match status" value="1"/>
</dbReference>
<dbReference type="PROSITE" id="PS50088">
    <property type="entry name" value="ANK_REPEAT"/>
    <property type="match status" value="1"/>
</dbReference>
<dbReference type="InterPro" id="IPR002110">
    <property type="entry name" value="Ankyrin_rpt"/>
</dbReference>
<dbReference type="Pfam" id="PF12796">
    <property type="entry name" value="Ank_2"/>
    <property type="match status" value="1"/>
</dbReference>
<feature type="region of interest" description="Disordered" evidence="2">
    <location>
        <begin position="348"/>
        <end position="388"/>
    </location>
</feature>